<proteinExistence type="predicted"/>
<feature type="non-terminal residue" evidence="2">
    <location>
        <position position="1"/>
    </location>
</feature>
<dbReference type="AlphaFoldDB" id="E2C9F8"/>
<dbReference type="InterPro" id="IPR036691">
    <property type="entry name" value="Endo/exonu/phosph_ase_sf"/>
</dbReference>
<evidence type="ECO:0000313" key="2">
    <source>
        <dbReference type="EMBL" id="EFN75422.1"/>
    </source>
</evidence>
<feature type="domain" description="Endonuclease/exonuclease/phosphatase" evidence="1">
    <location>
        <begin position="5"/>
        <end position="136"/>
    </location>
</feature>
<gene>
    <name evidence="2" type="ORF">EAI_10420</name>
</gene>
<dbReference type="Pfam" id="PF03372">
    <property type="entry name" value="Exo_endo_phos"/>
    <property type="match status" value="1"/>
</dbReference>
<protein>
    <recommendedName>
        <fullName evidence="1">Endonuclease/exonuclease/phosphatase domain-containing protein</fullName>
    </recommendedName>
</protein>
<keyword evidence="3" id="KW-1185">Reference proteome</keyword>
<evidence type="ECO:0000259" key="1">
    <source>
        <dbReference type="Pfam" id="PF03372"/>
    </source>
</evidence>
<organism evidence="3">
    <name type="scientific">Harpegnathos saltator</name>
    <name type="common">Jerdon's jumping ant</name>
    <dbReference type="NCBI Taxonomy" id="610380"/>
    <lineage>
        <taxon>Eukaryota</taxon>
        <taxon>Metazoa</taxon>
        <taxon>Ecdysozoa</taxon>
        <taxon>Arthropoda</taxon>
        <taxon>Hexapoda</taxon>
        <taxon>Insecta</taxon>
        <taxon>Pterygota</taxon>
        <taxon>Neoptera</taxon>
        <taxon>Endopterygota</taxon>
        <taxon>Hymenoptera</taxon>
        <taxon>Apocrita</taxon>
        <taxon>Aculeata</taxon>
        <taxon>Formicoidea</taxon>
        <taxon>Formicidae</taxon>
        <taxon>Ponerinae</taxon>
        <taxon>Ponerini</taxon>
        <taxon>Harpegnathos</taxon>
    </lineage>
</organism>
<sequence>RFNDLIALLDKYPGLPAFICLSETWLKDTDRMNLNNYILITNNREGPGGGAAIAVRLDINFVVSHTALGEELLSRHNMNFCCIEFNINQIPHQLISVYNPPNNTLVDNDPPFWDNFFAKFKSTYNLIITGDFNYRHPL</sequence>
<dbReference type="EMBL" id="GL453848">
    <property type="protein sequence ID" value="EFN75422.1"/>
    <property type="molecule type" value="Genomic_DNA"/>
</dbReference>
<reference evidence="2 3" key="1">
    <citation type="journal article" date="2010" name="Science">
        <title>Genomic comparison of the ants Camponotus floridanus and Harpegnathos saltator.</title>
        <authorList>
            <person name="Bonasio R."/>
            <person name="Zhang G."/>
            <person name="Ye C."/>
            <person name="Mutti N.S."/>
            <person name="Fang X."/>
            <person name="Qin N."/>
            <person name="Donahue G."/>
            <person name="Yang P."/>
            <person name="Li Q."/>
            <person name="Li C."/>
            <person name="Zhang P."/>
            <person name="Huang Z."/>
            <person name="Berger S.L."/>
            <person name="Reinberg D."/>
            <person name="Wang J."/>
            <person name="Liebig J."/>
        </authorList>
    </citation>
    <scope>NUCLEOTIDE SEQUENCE [LARGE SCALE GENOMIC DNA]</scope>
    <source>
        <strain evidence="2 3">R22 G/1</strain>
    </source>
</reference>
<dbReference type="Proteomes" id="UP000008237">
    <property type="component" value="Unassembled WGS sequence"/>
</dbReference>
<dbReference type="Gene3D" id="3.60.10.10">
    <property type="entry name" value="Endonuclease/exonuclease/phosphatase"/>
    <property type="match status" value="1"/>
</dbReference>
<accession>E2C9F8</accession>
<dbReference type="GO" id="GO:0003824">
    <property type="term" value="F:catalytic activity"/>
    <property type="evidence" value="ECO:0007669"/>
    <property type="project" value="InterPro"/>
</dbReference>
<dbReference type="InParanoid" id="E2C9F8"/>
<feature type="non-terminal residue" evidence="2">
    <location>
        <position position="138"/>
    </location>
</feature>
<dbReference type="InterPro" id="IPR005135">
    <property type="entry name" value="Endo/exonuclease/phosphatase"/>
</dbReference>
<evidence type="ECO:0000313" key="3">
    <source>
        <dbReference type="Proteomes" id="UP000008237"/>
    </source>
</evidence>
<dbReference type="SUPFAM" id="SSF56219">
    <property type="entry name" value="DNase I-like"/>
    <property type="match status" value="1"/>
</dbReference>
<name>E2C9F8_HARSA</name>